<evidence type="ECO:0000313" key="2">
    <source>
        <dbReference type="EMBL" id="CAA9380413.1"/>
    </source>
</evidence>
<dbReference type="PANTHER" id="PTHR46018">
    <property type="entry name" value="ZINC PHOSPHODIESTERASE ELAC PROTEIN 1"/>
    <property type="match status" value="1"/>
</dbReference>
<dbReference type="SMART" id="SM00849">
    <property type="entry name" value="Lactamase_B"/>
    <property type="match status" value="1"/>
</dbReference>
<dbReference type="Gene3D" id="3.60.15.10">
    <property type="entry name" value="Ribonuclease Z/Hydroxyacylglutathione hydrolase-like"/>
    <property type="match status" value="1"/>
</dbReference>
<dbReference type="PANTHER" id="PTHR46018:SF2">
    <property type="entry name" value="ZINC PHOSPHODIESTERASE ELAC PROTEIN 1"/>
    <property type="match status" value="1"/>
</dbReference>
<feature type="domain" description="Metallo-beta-lactamase" evidence="1">
    <location>
        <begin position="19"/>
        <end position="213"/>
    </location>
</feature>
<reference evidence="2" key="1">
    <citation type="submission" date="2020-02" db="EMBL/GenBank/DDBJ databases">
        <authorList>
            <person name="Meier V. D."/>
        </authorList>
    </citation>
    <scope>NUCLEOTIDE SEQUENCE</scope>
    <source>
        <strain evidence="2">AVDCRST_MAG89</strain>
    </source>
</reference>
<dbReference type="InterPro" id="IPR036866">
    <property type="entry name" value="RibonucZ/Hydroxyglut_hydro"/>
</dbReference>
<proteinExistence type="predicted"/>
<organism evidence="2">
    <name type="scientific">uncultured Gemmatimonadota bacterium</name>
    <dbReference type="NCBI Taxonomy" id="203437"/>
    <lineage>
        <taxon>Bacteria</taxon>
        <taxon>Pseudomonadati</taxon>
        <taxon>Gemmatimonadota</taxon>
        <taxon>environmental samples</taxon>
    </lineage>
</organism>
<evidence type="ECO:0000259" key="1">
    <source>
        <dbReference type="SMART" id="SM00849"/>
    </source>
</evidence>
<dbReference type="SUPFAM" id="SSF56281">
    <property type="entry name" value="Metallo-hydrolase/oxidoreductase"/>
    <property type="match status" value="1"/>
</dbReference>
<name>A0A6J4N7G9_9BACT</name>
<dbReference type="InterPro" id="IPR001279">
    <property type="entry name" value="Metallo-B-lactamas"/>
</dbReference>
<accession>A0A6J4N7G9</accession>
<dbReference type="EMBL" id="CADCTV010001119">
    <property type="protein sequence ID" value="CAA9380413.1"/>
    <property type="molecule type" value="Genomic_DNA"/>
</dbReference>
<dbReference type="AlphaFoldDB" id="A0A6J4N7G9"/>
<keyword evidence="2" id="KW-0378">Hydrolase</keyword>
<dbReference type="GO" id="GO:0042781">
    <property type="term" value="F:3'-tRNA processing endoribonuclease activity"/>
    <property type="evidence" value="ECO:0007669"/>
    <property type="project" value="TreeGrafter"/>
</dbReference>
<protein>
    <submittedName>
        <fullName evidence="2">Metal-dependent hydrolases of the beta-lactamase superfamily III</fullName>
    </submittedName>
</protein>
<sequence length="249" mass="26582">MPVVHLLGTGAAVSDPSRTTTMLAFESQGRCVVVDCGGDVVQRLMAAGIDPAGIEAMIVTHEHPDHVSGFPLFMEKIWLLGRRDPIPVYGIRPAIDQARRAWEAFRTGGWKGVPDILWHEVAYEPGAQVLANERWRITAAPGIHGVPVVGLRVEDAGGRGVAAYSCDTARSDLITELSRGADVLVHEATGTEQGGHSTNDQAAEVAREAGAGRLVLVHLPPGVDDAQLAAARTIFPHVEFGTDGARYEF</sequence>
<dbReference type="Pfam" id="PF12706">
    <property type="entry name" value="Lactamase_B_2"/>
    <property type="match status" value="1"/>
</dbReference>
<gene>
    <name evidence="2" type="ORF">AVDCRST_MAG89-5338</name>
</gene>